<dbReference type="AlphaFoldDB" id="A0A164A518"/>
<dbReference type="Proteomes" id="UP000077342">
    <property type="component" value="Unassembled WGS sequence"/>
</dbReference>
<reference evidence="2" key="1">
    <citation type="submission" date="2016-04" db="EMBL/GenBank/DDBJ databases">
        <authorList>
            <person name="Strapagiel D."/>
            <person name="Borowka P."/>
            <person name="Marciniak B."/>
            <person name="Bakula Z."/>
            <person name="Van Ingen J."/>
            <person name="Safianowska A."/>
            <person name="Dziadek J."/>
            <person name="Jagielski T."/>
        </authorList>
    </citation>
    <scope>NUCLEOTIDE SEQUENCE [LARGE SCALE GENOMIC DNA]</scope>
    <source>
        <strain evidence="2">1010001458</strain>
    </source>
</reference>
<dbReference type="EMBL" id="LWCI01000110">
    <property type="protein sequence ID" value="KZS62101.1"/>
    <property type="molecule type" value="Genomic_DNA"/>
</dbReference>
<sequence length="235" mass="25748">MDRLGPSRSGDISVRGWPLGVVVRTLLVLLGIRGCAVSRDGQWPGQGGASAASRWWALVISSAHGQVDGMRKMRRRAVRMTRPATPKMASRNRFGSATRSAPDRARRWARCDQVGGEHRDLEPDLIDRRTVLSGVLNSGAGLSGLYNTSIIDLNQFGYVERRPATLRLLLPGHRAVTPERDCNVTFEPACDGSVTFDAHGQRERGRFKSRRQDNVARTHTVTYGSAKPAEFASAG</sequence>
<comment type="caution">
    <text evidence="1">The sequence shown here is derived from an EMBL/GenBank/DDBJ whole genome shotgun (WGS) entry which is preliminary data.</text>
</comment>
<name>A0A164A518_9MYCO</name>
<accession>A0A164A518</accession>
<keyword evidence="2" id="KW-1185">Reference proteome</keyword>
<gene>
    <name evidence="1" type="ORF">A4G28_18975</name>
</gene>
<evidence type="ECO:0000313" key="2">
    <source>
        <dbReference type="Proteomes" id="UP000077342"/>
    </source>
</evidence>
<protein>
    <submittedName>
        <fullName evidence="1">Uncharacterized protein</fullName>
    </submittedName>
</protein>
<proteinExistence type="predicted"/>
<organism evidence="1 2">
    <name type="scientific">Mycobacterium ostraviense</name>
    <dbReference type="NCBI Taxonomy" id="2738409"/>
    <lineage>
        <taxon>Bacteria</taxon>
        <taxon>Bacillati</taxon>
        <taxon>Actinomycetota</taxon>
        <taxon>Actinomycetes</taxon>
        <taxon>Mycobacteriales</taxon>
        <taxon>Mycobacteriaceae</taxon>
        <taxon>Mycobacterium</taxon>
    </lineage>
</organism>
<evidence type="ECO:0000313" key="1">
    <source>
        <dbReference type="EMBL" id="KZS62101.1"/>
    </source>
</evidence>